<feature type="domain" description="DUF3823" evidence="2">
    <location>
        <begin position="30"/>
        <end position="99"/>
    </location>
</feature>
<dbReference type="PROSITE" id="PS51257">
    <property type="entry name" value="PROKAR_LIPOPROTEIN"/>
    <property type="match status" value="1"/>
</dbReference>
<keyword evidence="1" id="KW-0732">Signal</keyword>
<feature type="signal peptide" evidence="1">
    <location>
        <begin position="1"/>
        <end position="19"/>
    </location>
</feature>
<evidence type="ECO:0000259" key="2">
    <source>
        <dbReference type="Pfam" id="PF12866"/>
    </source>
</evidence>
<dbReference type="EMBL" id="CP159289">
    <property type="protein sequence ID" value="XCH24046.1"/>
    <property type="molecule type" value="Genomic_DNA"/>
</dbReference>
<evidence type="ECO:0000313" key="3">
    <source>
        <dbReference type="EMBL" id="XCH24046.1"/>
    </source>
</evidence>
<sequence>MNRILPYTSALLLFFGVTACSVDNYPAPDSQLYGTFLDIETNEPVEQDIIRGSTIEYIEHGYASQTKQTMIVKNDGTYRNNLIFANTYTIAPVRGNFVPMAPPGGDH</sequence>
<organism evidence="3">
    <name type="scientific">Dyadobacter sp. 676</name>
    <dbReference type="NCBI Taxonomy" id="3088362"/>
    <lineage>
        <taxon>Bacteria</taxon>
        <taxon>Pseudomonadati</taxon>
        <taxon>Bacteroidota</taxon>
        <taxon>Cytophagia</taxon>
        <taxon>Cytophagales</taxon>
        <taxon>Spirosomataceae</taxon>
        <taxon>Dyadobacter</taxon>
    </lineage>
</organism>
<evidence type="ECO:0000256" key="1">
    <source>
        <dbReference type="SAM" id="SignalP"/>
    </source>
</evidence>
<dbReference type="InterPro" id="IPR024278">
    <property type="entry name" value="DUF3823_N"/>
</dbReference>
<dbReference type="RefSeq" id="WP_353719369.1">
    <property type="nucleotide sequence ID" value="NZ_CP159289.1"/>
</dbReference>
<accession>A0AAU8FIL2</accession>
<protein>
    <submittedName>
        <fullName evidence="3">DUF3823 domain-containing protein</fullName>
    </submittedName>
</protein>
<proteinExistence type="predicted"/>
<dbReference type="Gene3D" id="2.60.40.1120">
    <property type="entry name" value="Carboxypeptidase-like, regulatory domain"/>
    <property type="match status" value="1"/>
</dbReference>
<dbReference type="Pfam" id="PF12866">
    <property type="entry name" value="DUF3823"/>
    <property type="match status" value="1"/>
</dbReference>
<reference evidence="3" key="1">
    <citation type="submission" date="2024-06" db="EMBL/GenBank/DDBJ databases">
        <title>Sequencing and assembly of the genome of Dyadobacter sp. strain 676, a symbiont of Cyamopsis tetragonoloba.</title>
        <authorList>
            <person name="Guro P."/>
            <person name="Sazanova A."/>
            <person name="Kuznetsova I."/>
            <person name="Belimov A."/>
            <person name="Safronova V."/>
        </authorList>
    </citation>
    <scope>NUCLEOTIDE SEQUENCE</scope>
    <source>
        <strain evidence="3">676</strain>
    </source>
</reference>
<dbReference type="AlphaFoldDB" id="A0AAU8FIL2"/>
<name>A0AAU8FIL2_9BACT</name>
<gene>
    <name evidence="3" type="ORF">ABV298_27655</name>
</gene>
<feature type="chain" id="PRO_5043616634" evidence="1">
    <location>
        <begin position="20"/>
        <end position="107"/>
    </location>
</feature>